<name>A0A453MKL2_AEGTS</name>
<accession>A0A453MKL2</accession>
<dbReference type="GO" id="GO:0009773">
    <property type="term" value="P:photosynthetic electron transport in photosystem I"/>
    <property type="evidence" value="ECO:0007669"/>
    <property type="project" value="InterPro"/>
</dbReference>
<dbReference type="Proteomes" id="UP000015105">
    <property type="component" value="Chromosome 5D"/>
</dbReference>
<proteinExistence type="predicted"/>
<reference evidence="3" key="2">
    <citation type="journal article" date="2017" name="Nat. Plants">
        <title>The Aegilops tauschii genome reveals multiple impacts of transposons.</title>
        <authorList>
            <person name="Zhao G."/>
            <person name="Zou C."/>
            <person name="Li K."/>
            <person name="Wang K."/>
            <person name="Li T."/>
            <person name="Gao L."/>
            <person name="Zhang X."/>
            <person name="Wang H."/>
            <person name="Yang Z."/>
            <person name="Liu X."/>
            <person name="Jiang W."/>
            <person name="Mao L."/>
            <person name="Kong X."/>
            <person name="Jiao Y."/>
            <person name="Jia J."/>
        </authorList>
    </citation>
    <scope>NUCLEOTIDE SEQUENCE [LARGE SCALE GENOMIC DNA]</scope>
    <source>
        <strain evidence="3">cv. AL8/78</strain>
    </source>
</reference>
<reference evidence="2" key="4">
    <citation type="submission" date="2019-03" db="UniProtKB">
        <authorList>
            <consortium name="EnsemblPlants"/>
        </authorList>
    </citation>
    <scope>IDENTIFICATION</scope>
</reference>
<feature type="compositionally biased region" description="Low complexity" evidence="1">
    <location>
        <begin position="1"/>
        <end position="23"/>
    </location>
</feature>
<dbReference type="EnsemblPlants" id="AET5Gv21221900.5">
    <property type="protein sequence ID" value="AET5Gv21221900.5"/>
    <property type="gene ID" value="AET5Gv21221900"/>
</dbReference>
<dbReference type="InterPro" id="IPR039987">
    <property type="entry name" value="PGRL1"/>
</dbReference>
<reference evidence="3" key="1">
    <citation type="journal article" date="2014" name="Science">
        <title>Ancient hybridizations among the ancestral genomes of bread wheat.</title>
        <authorList>
            <consortium name="International Wheat Genome Sequencing Consortium,"/>
            <person name="Marcussen T."/>
            <person name="Sandve S.R."/>
            <person name="Heier L."/>
            <person name="Spannagl M."/>
            <person name="Pfeifer M."/>
            <person name="Jakobsen K.S."/>
            <person name="Wulff B.B."/>
            <person name="Steuernagel B."/>
            <person name="Mayer K.F."/>
            <person name="Olsen O.A."/>
        </authorList>
    </citation>
    <scope>NUCLEOTIDE SEQUENCE [LARGE SCALE GENOMIC DNA]</scope>
    <source>
        <strain evidence="3">cv. AL8/78</strain>
    </source>
</reference>
<organism evidence="2 3">
    <name type="scientific">Aegilops tauschii subsp. strangulata</name>
    <name type="common">Goatgrass</name>
    <dbReference type="NCBI Taxonomy" id="200361"/>
    <lineage>
        <taxon>Eukaryota</taxon>
        <taxon>Viridiplantae</taxon>
        <taxon>Streptophyta</taxon>
        <taxon>Embryophyta</taxon>
        <taxon>Tracheophyta</taxon>
        <taxon>Spermatophyta</taxon>
        <taxon>Magnoliopsida</taxon>
        <taxon>Liliopsida</taxon>
        <taxon>Poales</taxon>
        <taxon>Poaceae</taxon>
        <taxon>BOP clade</taxon>
        <taxon>Pooideae</taxon>
        <taxon>Triticodae</taxon>
        <taxon>Triticeae</taxon>
        <taxon>Triticinae</taxon>
        <taxon>Aegilops</taxon>
    </lineage>
</organism>
<reference evidence="2" key="3">
    <citation type="journal article" date="2017" name="Nature">
        <title>Genome sequence of the progenitor of the wheat D genome Aegilops tauschii.</title>
        <authorList>
            <person name="Luo M.C."/>
            <person name="Gu Y.Q."/>
            <person name="Puiu D."/>
            <person name="Wang H."/>
            <person name="Twardziok S.O."/>
            <person name="Deal K.R."/>
            <person name="Huo N."/>
            <person name="Zhu T."/>
            <person name="Wang L."/>
            <person name="Wang Y."/>
            <person name="McGuire P.E."/>
            <person name="Liu S."/>
            <person name="Long H."/>
            <person name="Ramasamy R.K."/>
            <person name="Rodriguez J.C."/>
            <person name="Van S.L."/>
            <person name="Yuan L."/>
            <person name="Wang Z."/>
            <person name="Xia Z."/>
            <person name="Xiao L."/>
            <person name="Anderson O.D."/>
            <person name="Ouyang S."/>
            <person name="Liang Y."/>
            <person name="Zimin A.V."/>
            <person name="Pertea G."/>
            <person name="Qi P."/>
            <person name="Bennetzen J.L."/>
            <person name="Dai X."/>
            <person name="Dawson M.W."/>
            <person name="Muller H.G."/>
            <person name="Kugler K."/>
            <person name="Rivarola-Duarte L."/>
            <person name="Spannagl M."/>
            <person name="Mayer K.F.X."/>
            <person name="Lu F.H."/>
            <person name="Bevan M.W."/>
            <person name="Leroy P."/>
            <person name="Li P."/>
            <person name="You F.M."/>
            <person name="Sun Q."/>
            <person name="Liu Z."/>
            <person name="Lyons E."/>
            <person name="Wicker T."/>
            <person name="Salzberg S.L."/>
            <person name="Devos K.M."/>
            <person name="Dvorak J."/>
        </authorList>
    </citation>
    <scope>NUCLEOTIDE SEQUENCE [LARGE SCALE GENOMIC DNA]</scope>
    <source>
        <strain evidence="2">cv. AL8/78</strain>
    </source>
</reference>
<dbReference type="PANTHER" id="PTHR31032:SF7">
    <property type="entry name" value="EXPRESSED PROTEIN"/>
    <property type="match status" value="1"/>
</dbReference>
<sequence>VVALSPASRLPSLSSRPAASSSSRAHRAARSARSPPALAVTTFALGRRRQALLLLRPRATEQQGQVQQQEEEVVDGNVLPYCSIDGKKKKTIGEMEQEFLRALQSFYYDQKAIMSNEEFDNLKEELMWEGSSVVMLSADEQRLLEASMAYIAGNPIMSDAEFDELKLRLKIDV</sequence>
<protein>
    <recommendedName>
        <fullName evidence="4">PGR5-like protein 1A, chloroplastic</fullName>
    </recommendedName>
</protein>
<evidence type="ECO:0000313" key="3">
    <source>
        <dbReference type="Proteomes" id="UP000015105"/>
    </source>
</evidence>
<keyword evidence="3" id="KW-1185">Reference proteome</keyword>
<evidence type="ECO:0000256" key="1">
    <source>
        <dbReference type="SAM" id="MobiDB-lite"/>
    </source>
</evidence>
<dbReference type="GO" id="GO:0009535">
    <property type="term" value="C:chloroplast thylakoid membrane"/>
    <property type="evidence" value="ECO:0007669"/>
    <property type="project" value="InterPro"/>
</dbReference>
<dbReference type="PANTHER" id="PTHR31032">
    <property type="entry name" value="PGR5-LIKE PROTEIN 1B, CHLOROPLASTIC"/>
    <property type="match status" value="1"/>
</dbReference>
<dbReference type="GO" id="GO:0016730">
    <property type="term" value="F:oxidoreductase activity, acting on iron-sulfur proteins as donors"/>
    <property type="evidence" value="ECO:0007669"/>
    <property type="project" value="InterPro"/>
</dbReference>
<reference evidence="2" key="5">
    <citation type="journal article" date="2021" name="G3 (Bethesda)">
        <title>Aegilops tauschii genome assembly Aet v5.0 features greater sequence contiguity and improved annotation.</title>
        <authorList>
            <person name="Wang L."/>
            <person name="Zhu T."/>
            <person name="Rodriguez J.C."/>
            <person name="Deal K.R."/>
            <person name="Dubcovsky J."/>
            <person name="McGuire P.E."/>
            <person name="Lux T."/>
            <person name="Spannagl M."/>
            <person name="Mayer K.F.X."/>
            <person name="Baldrich P."/>
            <person name="Meyers B.C."/>
            <person name="Huo N."/>
            <person name="Gu Y.Q."/>
            <person name="Zhou H."/>
            <person name="Devos K.M."/>
            <person name="Bennetzen J.L."/>
            <person name="Unver T."/>
            <person name="Budak H."/>
            <person name="Gulick P.J."/>
            <person name="Galiba G."/>
            <person name="Kalapos B."/>
            <person name="Nelson D.R."/>
            <person name="Li P."/>
            <person name="You F.M."/>
            <person name="Luo M.C."/>
            <person name="Dvorak J."/>
        </authorList>
    </citation>
    <scope>NUCLEOTIDE SEQUENCE [LARGE SCALE GENOMIC DNA]</scope>
    <source>
        <strain evidence="2">cv. AL8/78</strain>
    </source>
</reference>
<dbReference type="AlphaFoldDB" id="A0A453MKL2"/>
<feature type="region of interest" description="Disordered" evidence="1">
    <location>
        <begin position="1"/>
        <end position="35"/>
    </location>
</feature>
<evidence type="ECO:0000313" key="2">
    <source>
        <dbReference type="EnsemblPlants" id="AET5Gv21221900.5"/>
    </source>
</evidence>
<dbReference type="Gramene" id="AET5Gv21221900.5">
    <property type="protein sequence ID" value="AET5Gv21221900.5"/>
    <property type="gene ID" value="AET5Gv21221900"/>
</dbReference>
<evidence type="ECO:0008006" key="4">
    <source>
        <dbReference type="Google" id="ProtNLM"/>
    </source>
</evidence>